<reference evidence="1 2" key="1">
    <citation type="journal article" date="2016" name="Front. Microbiol.">
        <title>Comprehensive Phylogenetic Analysis of Bovine Non-aureus Staphylococci Species Based on Whole-Genome Sequencing.</title>
        <authorList>
            <person name="Naushad S."/>
            <person name="Barkema H.W."/>
            <person name="Luby C."/>
            <person name="Condas L.A."/>
            <person name="Nobrega D.B."/>
            <person name="Carson D.A."/>
            <person name="De Buck J."/>
        </authorList>
    </citation>
    <scope>NUCLEOTIDE SEQUENCE [LARGE SCALE GENOMIC DNA]</scope>
    <source>
        <strain evidence="1 2">SNUC 761</strain>
    </source>
</reference>
<evidence type="ECO:0000313" key="2">
    <source>
        <dbReference type="Proteomes" id="UP000242547"/>
    </source>
</evidence>
<proteinExistence type="predicted"/>
<accession>A0A2T4K8N2</accession>
<dbReference type="Proteomes" id="UP000242547">
    <property type="component" value="Unassembled WGS sequence"/>
</dbReference>
<organism evidence="1 2">
    <name type="scientific">Staphylococcus devriesei</name>
    <dbReference type="NCBI Taxonomy" id="586733"/>
    <lineage>
        <taxon>Bacteria</taxon>
        <taxon>Bacillati</taxon>
        <taxon>Bacillota</taxon>
        <taxon>Bacilli</taxon>
        <taxon>Bacillales</taxon>
        <taxon>Staphylococcaceae</taxon>
        <taxon>Staphylococcus</taxon>
    </lineage>
</organism>
<dbReference type="AlphaFoldDB" id="A0A2T4K8N2"/>
<protein>
    <submittedName>
        <fullName evidence="1">Uncharacterized protein</fullName>
    </submittedName>
</protein>
<comment type="caution">
    <text evidence="1">The sequence shown here is derived from an EMBL/GenBank/DDBJ whole genome shotgun (WGS) entry which is preliminary data.</text>
</comment>
<name>A0A2T4K8N2_9STAP</name>
<evidence type="ECO:0000313" key="1">
    <source>
        <dbReference type="EMBL" id="PTE73323.1"/>
    </source>
</evidence>
<gene>
    <name evidence="1" type="ORF">BUY44_06410</name>
</gene>
<sequence>MKVNFDYYLSQLENELLLASNIIKEQGLYIDDNILESFKTIDTKIKIILENLVEVQKILEESYNKYNDETYFNILKEELKQMDNGVFPEKVNE</sequence>
<dbReference type="EMBL" id="PYZL01000035">
    <property type="protein sequence ID" value="PTE73323.1"/>
    <property type="molecule type" value="Genomic_DNA"/>
</dbReference>
<dbReference type="RefSeq" id="WP_107506049.1">
    <property type="nucleotide sequence ID" value="NZ_PYZL01000035.1"/>
</dbReference>